<dbReference type="InterPro" id="IPR013384">
    <property type="entry name" value="Flagell_FlgL"/>
</dbReference>
<dbReference type="GO" id="GO:0009424">
    <property type="term" value="C:bacterial-type flagellum hook"/>
    <property type="evidence" value="ECO:0007669"/>
    <property type="project" value="InterPro"/>
</dbReference>
<dbReference type="GO" id="GO:0005198">
    <property type="term" value="F:structural molecule activity"/>
    <property type="evidence" value="ECO:0007669"/>
    <property type="project" value="InterPro"/>
</dbReference>
<dbReference type="InterPro" id="IPR001492">
    <property type="entry name" value="Flagellin"/>
</dbReference>
<dbReference type="GO" id="GO:0071973">
    <property type="term" value="P:bacterial-type flagellum-dependent cell motility"/>
    <property type="evidence" value="ECO:0007669"/>
    <property type="project" value="InterPro"/>
</dbReference>
<dbReference type="PANTHER" id="PTHR42792:SF1">
    <property type="entry name" value="FLAGELLAR HOOK-ASSOCIATED PROTEIN 3"/>
    <property type="match status" value="1"/>
</dbReference>
<dbReference type="PANTHER" id="PTHR42792">
    <property type="entry name" value="FLAGELLIN"/>
    <property type="match status" value="1"/>
</dbReference>
<dbReference type="AlphaFoldDB" id="A0A942A1A6"/>
<name>A0A942A1A6_9BACT</name>
<gene>
    <name evidence="2" type="ORF">MAG551_01752</name>
</gene>
<comment type="caution">
    <text evidence="2">The sequence shown here is derived from an EMBL/GenBank/DDBJ whole genome shotgun (WGS) entry which is preliminary data.</text>
</comment>
<dbReference type="Proteomes" id="UP000722750">
    <property type="component" value="Unassembled WGS sequence"/>
</dbReference>
<dbReference type="SUPFAM" id="SSF64518">
    <property type="entry name" value="Phase 1 flagellin"/>
    <property type="match status" value="1"/>
</dbReference>
<dbReference type="Gene3D" id="1.20.1330.10">
    <property type="entry name" value="f41 fragment of flagellin, N-terminal domain"/>
    <property type="match status" value="1"/>
</dbReference>
<accession>A0A942A1A6</accession>
<proteinExistence type="predicted"/>
<dbReference type="InterPro" id="IPR001029">
    <property type="entry name" value="Flagellin_N"/>
</dbReference>
<dbReference type="Pfam" id="PF00669">
    <property type="entry name" value="Flagellin_N"/>
    <property type="match status" value="1"/>
</dbReference>
<evidence type="ECO:0000313" key="3">
    <source>
        <dbReference type="Proteomes" id="UP000722750"/>
    </source>
</evidence>
<sequence length="300" mass="32481">MTTRVNLETVINSTIYNVQRSTSNLSKLQEQISTGKKVNRPSDAPAGARQILSLRSEARKLDQYASNVKTATQSLNFNASTLQGTANILQRIQELTMQGINSTTDADGRKAIASEINELAESVLQSANSTRQGRYIFAGTKTKTVPFEATRNTNGEISAVTYKGNLEKIEYQVGVSATAQVNQAGKEVFIDNKLFSAIIKIRDDFATGTAVTAQSELDNLKSAQTTVLNTVAKAGGIANTLELTDNKITDVKLSLNEMLATTESADITELVLKLKEQENIYQASLASGSVIFNTSILNYL</sequence>
<evidence type="ECO:0000259" key="1">
    <source>
        <dbReference type="Pfam" id="PF00669"/>
    </source>
</evidence>
<evidence type="ECO:0000313" key="2">
    <source>
        <dbReference type="EMBL" id="MBS1258690.1"/>
    </source>
</evidence>
<reference evidence="2" key="1">
    <citation type="journal article" date="2021" name="ISME J.">
        <title>Fine-scale metabolic discontinuity in a stratified prokaryote microbiome of a Red Sea deep halocline.</title>
        <authorList>
            <person name="Michoud G."/>
            <person name="Ngugi D.K."/>
            <person name="Barozzi A."/>
            <person name="Merlino G."/>
            <person name="Calleja M.L."/>
            <person name="Delgado-Huertas A."/>
            <person name="Moran X.A.G."/>
            <person name="Daffonchio D."/>
        </authorList>
    </citation>
    <scope>NUCLEOTIDE SEQUENCE</scope>
    <source>
        <strain evidence="2">SuakinDeep_MAG55_1</strain>
    </source>
</reference>
<protein>
    <recommendedName>
        <fullName evidence="1">Flagellin N-terminal domain-containing protein</fullName>
    </recommendedName>
</protein>
<organism evidence="2 3">
    <name type="scientific">Candidatus Scalindua arabica</name>
    <dbReference type="NCBI Taxonomy" id="1127984"/>
    <lineage>
        <taxon>Bacteria</taxon>
        <taxon>Pseudomonadati</taxon>
        <taxon>Planctomycetota</taxon>
        <taxon>Candidatus Brocadiia</taxon>
        <taxon>Candidatus Brocadiales</taxon>
        <taxon>Candidatus Scalinduaceae</taxon>
        <taxon>Candidatus Scalindua</taxon>
    </lineage>
</organism>
<feature type="domain" description="Flagellin N-terminal" evidence="1">
    <location>
        <begin position="6"/>
        <end position="142"/>
    </location>
</feature>
<dbReference type="NCBIfam" id="TIGR02550">
    <property type="entry name" value="flagell_flgL"/>
    <property type="match status" value="1"/>
</dbReference>
<dbReference type="EMBL" id="JAANXD010000073">
    <property type="protein sequence ID" value="MBS1258690.1"/>
    <property type="molecule type" value="Genomic_DNA"/>
</dbReference>